<accession>A0A024WR98</accession>
<name>A0A024WR98_PLAFA</name>
<protein>
    <submittedName>
        <fullName evidence="1">Uncharacterized protein</fullName>
    </submittedName>
</protein>
<reference evidence="1 2" key="2">
    <citation type="submission" date="2013-02" db="EMBL/GenBank/DDBJ databases">
        <title>The Genome Sequence of Plasmodium falciparum MaliPS096_E11.</title>
        <authorList>
            <consortium name="The Broad Institute Genome Sequencing Platform"/>
            <consortium name="The Broad Institute Genome Sequencing Center for Infectious Disease"/>
            <person name="Neafsey D."/>
            <person name="Cheeseman I."/>
            <person name="Volkman S."/>
            <person name="Adams J."/>
            <person name="Walker B."/>
            <person name="Young S.K."/>
            <person name="Zeng Q."/>
            <person name="Gargeya S."/>
            <person name="Fitzgerald M."/>
            <person name="Haas B."/>
            <person name="Abouelleil A."/>
            <person name="Alvarado L."/>
            <person name="Arachchi H.M."/>
            <person name="Berlin A.M."/>
            <person name="Chapman S.B."/>
            <person name="Dewar J."/>
            <person name="Goldberg J."/>
            <person name="Griggs A."/>
            <person name="Gujja S."/>
            <person name="Hansen M."/>
            <person name="Howarth C."/>
            <person name="Imamovic A."/>
            <person name="Larimer J."/>
            <person name="McCowan C."/>
            <person name="Murphy C."/>
            <person name="Neiman D."/>
            <person name="Pearson M."/>
            <person name="Priest M."/>
            <person name="Roberts A."/>
            <person name="Saif S."/>
            <person name="Shea T."/>
            <person name="Sisk P."/>
            <person name="Sykes S."/>
            <person name="Wortman J."/>
            <person name="Nusbaum C."/>
            <person name="Birren B."/>
        </authorList>
    </citation>
    <scope>NUCLEOTIDE SEQUENCE [LARGE SCALE GENOMIC DNA]</scope>
    <source>
        <strain evidence="1 2">MaliPS096_E11</strain>
    </source>
</reference>
<dbReference type="Proteomes" id="UP000030699">
    <property type="component" value="Unassembled WGS sequence"/>
</dbReference>
<evidence type="ECO:0000313" key="1">
    <source>
        <dbReference type="EMBL" id="ETW49468.1"/>
    </source>
</evidence>
<reference evidence="1 2" key="1">
    <citation type="submission" date="2013-02" db="EMBL/GenBank/DDBJ databases">
        <title>The Genome Annotation of Plasmodium falciparum MaliPS096_E11.</title>
        <authorList>
            <consortium name="The Broad Institute Genome Sequencing Platform"/>
            <consortium name="The Broad Institute Genome Sequencing Center for Infectious Disease"/>
            <person name="Neafsey D."/>
            <person name="Hoffman S."/>
            <person name="Volkman S."/>
            <person name="Rosenthal P."/>
            <person name="Walker B."/>
            <person name="Young S.K."/>
            <person name="Zeng Q."/>
            <person name="Gargeya S."/>
            <person name="Fitzgerald M."/>
            <person name="Haas B."/>
            <person name="Abouelleil A."/>
            <person name="Allen A.W."/>
            <person name="Alvarado L."/>
            <person name="Arachchi H.M."/>
            <person name="Berlin A.M."/>
            <person name="Chapman S.B."/>
            <person name="Gainer-Dewar J."/>
            <person name="Goldberg J."/>
            <person name="Griggs A."/>
            <person name="Gujja S."/>
            <person name="Hansen M."/>
            <person name="Howarth C."/>
            <person name="Imamovic A."/>
            <person name="Ireland A."/>
            <person name="Larimer J."/>
            <person name="McCowan C."/>
            <person name="Murphy C."/>
            <person name="Pearson M."/>
            <person name="Poon T.W."/>
            <person name="Priest M."/>
            <person name="Roberts A."/>
            <person name="Saif S."/>
            <person name="Shea T."/>
            <person name="Sisk P."/>
            <person name="Sykes S."/>
            <person name="Wortman J."/>
            <person name="Nusbaum C."/>
            <person name="Birren B."/>
        </authorList>
    </citation>
    <scope>NUCLEOTIDE SEQUENCE [LARGE SCALE GENOMIC DNA]</scope>
    <source>
        <strain evidence="1 2">MaliPS096_E11</strain>
    </source>
</reference>
<proteinExistence type="predicted"/>
<dbReference type="EMBL" id="KI925542">
    <property type="protein sequence ID" value="ETW49468.1"/>
    <property type="molecule type" value="Genomic_DNA"/>
</dbReference>
<gene>
    <name evidence="1" type="ORF">PFMALIP_02396</name>
</gene>
<evidence type="ECO:0000313" key="2">
    <source>
        <dbReference type="Proteomes" id="UP000030699"/>
    </source>
</evidence>
<organism evidence="1 2">
    <name type="scientific">Plasmodium falciparum MaliPS096_E11</name>
    <dbReference type="NCBI Taxonomy" id="1036727"/>
    <lineage>
        <taxon>Eukaryota</taxon>
        <taxon>Sar</taxon>
        <taxon>Alveolata</taxon>
        <taxon>Apicomplexa</taxon>
        <taxon>Aconoidasida</taxon>
        <taxon>Haemosporida</taxon>
        <taxon>Plasmodiidae</taxon>
        <taxon>Plasmodium</taxon>
        <taxon>Plasmodium (Laverania)</taxon>
    </lineage>
</organism>
<sequence length="10" mass="1316">MYNFKHLHLI</sequence>